<reference evidence="1 2" key="1">
    <citation type="submission" date="2016-12" db="EMBL/GenBank/DDBJ databases">
        <title>Genome sequencing of Methylocaldum marinum.</title>
        <authorList>
            <person name="Takeuchi M."/>
            <person name="Kamagata Y."/>
            <person name="Hiraoka S."/>
            <person name="Oshima K."/>
            <person name="Hattori M."/>
            <person name="Iwasaki W."/>
        </authorList>
    </citation>
    <scope>NUCLEOTIDE SEQUENCE [LARGE SCALE GENOMIC DNA]</scope>
    <source>
        <strain evidence="1 2">S8</strain>
    </source>
</reference>
<dbReference type="KEGG" id="mmai:sS8_5033"/>
<accession>A0A250KZL0</accession>
<dbReference type="AlphaFoldDB" id="A0A250KZL0"/>
<evidence type="ECO:0000313" key="1">
    <source>
        <dbReference type="EMBL" id="BBA36956.1"/>
    </source>
</evidence>
<name>A0A250KZL0_9GAMM</name>
<dbReference type="Proteomes" id="UP000266313">
    <property type="component" value="Chromosome"/>
</dbReference>
<dbReference type="EMBL" id="AP017928">
    <property type="protein sequence ID" value="BBA36956.1"/>
    <property type="molecule type" value="Genomic_DNA"/>
</dbReference>
<protein>
    <submittedName>
        <fullName evidence="1">Uncharacterized protein</fullName>
    </submittedName>
</protein>
<proteinExistence type="predicted"/>
<keyword evidence="2" id="KW-1185">Reference proteome</keyword>
<gene>
    <name evidence="1" type="ORF">sS8_5033</name>
</gene>
<organism evidence="1 2">
    <name type="scientific">Methylocaldum marinum</name>
    <dbReference type="NCBI Taxonomy" id="1432792"/>
    <lineage>
        <taxon>Bacteria</taxon>
        <taxon>Pseudomonadati</taxon>
        <taxon>Pseudomonadota</taxon>
        <taxon>Gammaproteobacteria</taxon>
        <taxon>Methylococcales</taxon>
        <taxon>Methylococcaceae</taxon>
        <taxon>Methylocaldum</taxon>
    </lineage>
</organism>
<sequence>MLAWIVYTLNTPFSAFLHSNTIQVEVADRLTAFPPRHIMRLKGMIQPVGFPGVSAFFTPV</sequence>
<evidence type="ECO:0000313" key="2">
    <source>
        <dbReference type="Proteomes" id="UP000266313"/>
    </source>
</evidence>